<dbReference type="AlphaFoldDB" id="A0A511SYM1"/>
<reference evidence="1 2" key="1">
    <citation type="submission" date="2019-07" db="EMBL/GenBank/DDBJ databases">
        <title>Whole genome shotgun sequence of Myxococcus fulvus NBRC 100333.</title>
        <authorList>
            <person name="Hosoyama A."/>
            <person name="Uohara A."/>
            <person name="Ohji S."/>
            <person name="Ichikawa N."/>
        </authorList>
    </citation>
    <scope>NUCLEOTIDE SEQUENCE [LARGE SCALE GENOMIC DNA]</scope>
    <source>
        <strain evidence="1 2">NBRC 100333</strain>
    </source>
</reference>
<dbReference type="STRING" id="1334629.MFUL124B02_33665"/>
<dbReference type="Proteomes" id="UP000321514">
    <property type="component" value="Unassembled WGS sequence"/>
</dbReference>
<dbReference type="EMBL" id="BJXR01000016">
    <property type="protein sequence ID" value="GEN06413.1"/>
    <property type="molecule type" value="Genomic_DNA"/>
</dbReference>
<accession>A0A511SYM1</accession>
<comment type="caution">
    <text evidence="1">The sequence shown here is derived from an EMBL/GenBank/DDBJ whole genome shotgun (WGS) entry which is preliminary data.</text>
</comment>
<evidence type="ECO:0000313" key="1">
    <source>
        <dbReference type="EMBL" id="GEN06413.1"/>
    </source>
</evidence>
<name>A0A511SYM1_MYXFU</name>
<evidence type="ECO:0000313" key="2">
    <source>
        <dbReference type="Proteomes" id="UP000321514"/>
    </source>
</evidence>
<proteinExistence type="predicted"/>
<gene>
    <name evidence="1" type="ORF">MFU01_14500</name>
</gene>
<organism evidence="1 2">
    <name type="scientific">Myxococcus fulvus</name>
    <dbReference type="NCBI Taxonomy" id="33"/>
    <lineage>
        <taxon>Bacteria</taxon>
        <taxon>Pseudomonadati</taxon>
        <taxon>Myxococcota</taxon>
        <taxon>Myxococcia</taxon>
        <taxon>Myxococcales</taxon>
        <taxon>Cystobacterineae</taxon>
        <taxon>Myxococcaceae</taxon>
        <taxon>Myxococcus</taxon>
    </lineage>
</organism>
<sequence length="164" mass="17785">MSSNTFRDTASPEAFPRRWFDLNPTPMRPTATTPWLLALLLVGMAGCNQPRFGTPQDAYTSFHRLVKRGELRQAWGALSQPTQAALQKRAQAVSDASGGAVKAEPLGLFFANVPPPPDVTEVSLVREAGDEATVLVRSSGSTHEVRMVREPSGWKVDLSASLQP</sequence>
<protein>
    <submittedName>
        <fullName evidence="1">Uncharacterized protein</fullName>
    </submittedName>
</protein>